<dbReference type="Proteomes" id="UP001361239">
    <property type="component" value="Unassembled WGS sequence"/>
</dbReference>
<feature type="modified residue" description="4-aspartylphosphate" evidence="2">
    <location>
        <position position="57"/>
    </location>
</feature>
<dbReference type="SMART" id="SM00448">
    <property type="entry name" value="REC"/>
    <property type="match status" value="1"/>
</dbReference>
<proteinExistence type="predicted"/>
<dbReference type="PANTHER" id="PTHR44591:SF3">
    <property type="entry name" value="RESPONSE REGULATORY DOMAIN-CONTAINING PROTEIN"/>
    <property type="match status" value="1"/>
</dbReference>
<dbReference type="InterPro" id="IPR050595">
    <property type="entry name" value="Bact_response_regulator"/>
</dbReference>
<gene>
    <name evidence="4" type="ORF">WG901_05585</name>
</gene>
<sequence>MENAQPVILVVDDEPLTRLYECDVAEEAGYLTVGAFSAEDAIMELEGPTEFQVMLTDVEMPGGLDGFALARTVQERWPEVRIVITSGEPDYADQAEESDLTFVAKPFTPDQLNSALQARASGPDRS</sequence>
<protein>
    <submittedName>
        <fullName evidence="4">Response regulator</fullName>
    </submittedName>
</protein>
<comment type="caution">
    <text evidence="4">The sequence shown here is derived from an EMBL/GenBank/DDBJ whole genome shotgun (WGS) entry which is preliminary data.</text>
</comment>
<dbReference type="PANTHER" id="PTHR44591">
    <property type="entry name" value="STRESS RESPONSE REGULATOR PROTEIN 1"/>
    <property type="match status" value="1"/>
</dbReference>
<accession>A0ABU8RSL9</accession>
<keyword evidence="1 2" id="KW-0597">Phosphoprotein</keyword>
<dbReference type="PROSITE" id="PS50110">
    <property type="entry name" value="RESPONSE_REGULATORY"/>
    <property type="match status" value="1"/>
</dbReference>
<evidence type="ECO:0000256" key="2">
    <source>
        <dbReference type="PROSITE-ProRule" id="PRU00169"/>
    </source>
</evidence>
<dbReference type="InterPro" id="IPR001789">
    <property type="entry name" value="Sig_transdc_resp-reg_receiver"/>
</dbReference>
<dbReference type="SUPFAM" id="SSF52172">
    <property type="entry name" value="CheY-like"/>
    <property type="match status" value="1"/>
</dbReference>
<reference evidence="4 5" key="1">
    <citation type="submission" date="2024-03" db="EMBL/GenBank/DDBJ databases">
        <authorList>
            <person name="Jo J.-H."/>
        </authorList>
    </citation>
    <scope>NUCLEOTIDE SEQUENCE [LARGE SCALE GENOMIC DNA]</scope>
    <source>
        <strain evidence="4 5">PS1R-30</strain>
    </source>
</reference>
<keyword evidence="5" id="KW-1185">Reference proteome</keyword>
<dbReference type="EMBL" id="JBBHJZ010000001">
    <property type="protein sequence ID" value="MEJ5976094.1"/>
    <property type="molecule type" value="Genomic_DNA"/>
</dbReference>
<evidence type="ECO:0000259" key="3">
    <source>
        <dbReference type="PROSITE" id="PS50110"/>
    </source>
</evidence>
<dbReference type="InterPro" id="IPR011006">
    <property type="entry name" value="CheY-like_superfamily"/>
</dbReference>
<dbReference type="Gene3D" id="3.40.50.2300">
    <property type="match status" value="1"/>
</dbReference>
<feature type="domain" description="Response regulatory" evidence="3">
    <location>
        <begin position="7"/>
        <end position="120"/>
    </location>
</feature>
<evidence type="ECO:0000313" key="4">
    <source>
        <dbReference type="EMBL" id="MEJ5976094.1"/>
    </source>
</evidence>
<dbReference type="Pfam" id="PF00072">
    <property type="entry name" value="Response_reg"/>
    <property type="match status" value="1"/>
</dbReference>
<organism evidence="4 5">
    <name type="scientific">Novosphingobium anseongense</name>
    <dbReference type="NCBI Taxonomy" id="3133436"/>
    <lineage>
        <taxon>Bacteria</taxon>
        <taxon>Pseudomonadati</taxon>
        <taxon>Pseudomonadota</taxon>
        <taxon>Alphaproteobacteria</taxon>
        <taxon>Sphingomonadales</taxon>
        <taxon>Sphingomonadaceae</taxon>
        <taxon>Novosphingobium</taxon>
    </lineage>
</organism>
<name>A0ABU8RSL9_9SPHN</name>
<evidence type="ECO:0000256" key="1">
    <source>
        <dbReference type="ARBA" id="ARBA00022553"/>
    </source>
</evidence>
<evidence type="ECO:0000313" key="5">
    <source>
        <dbReference type="Proteomes" id="UP001361239"/>
    </source>
</evidence>
<dbReference type="RefSeq" id="WP_339586013.1">
    <property type="nucleotide sequence ID" value="NZ_JBBHJZ010000001.1"/>
</dbReference>